<proteinExistence type="predicted"/>
<dbReference type="RefSeq" id="WP_082297278.1">
    <property type="nucleotide sequence ID" value="NZ_FPLD01000066.1"/>
</dbReference>
<dbReference type="SUPFAM" id="SSF54523">
    <property type="entry name" value="Pili subunits"/>
    <property type="match status" value="1"/>
</dbReference>
<protein>
    <submittedName>
        <fullName evidence="2">MSHA pilin protein MshA</fullName>
    </submittedName>
</protein>
<feature type="transmembrane region" description="Helical" evidence="1">
    <location>
        <begin position="6"/>
        <end position="27"/>
    </location>
</feature>
<dbReference type="Proteomes" id="UP000183794">
    <property type="component" value="Unassembled WGS sequence"/>
</dbReference>
<dbReference type="EMBL" id="FPLD01000066">
    <property type="protein sequence ID" value="SGZ02548.1"/>
    <property type="molecule type" value="Genomic_DNA"/>
</dbReference>
<evidence type="ECO:0000313" key="3">
    <source>
        <dbReference type="Proteomes" id="UP000183794"/>
    </source>
</evidence>
<dbReference type="AlphaFoldDB" id="A0A1K9ZSI7"/>
<name>A0A1K9ZSI7_9GAMM</name>
<dbReference type="NCBIfam" id="TIGR02532">
    <property type="entry name" value="IV_pilin_GFxxxE"/>
    <property type="match status" value="1"/>
</dbReference>
<evidence type="ECO:0000256" key="1">
    <source>
        <dbReference type="SAM" id="Phobius"/>
    </source>
</evidence>
<dbReference type="Pfam" id="PF07963">
    <property type="entry name" value="N_methyl"/>
    <property type="match status" value="1"/>
</dbReference>
<dbReference type="InterPro" id="IPR045584">
    <property type="entry name" value="Pilin-like"/>
</dbReference>
<keyword evidence="1" id="KW-1133">Transmembrane helix</keyword>
<evidence type="ECO:0000313" key="2">
    <source>
        <dbReference type="EMBL" id="SGZ02548.1"/>
    </source>
</evidence>
<reference evidence="2 3" key="1">
    <citation type="submission" date="2016-11" db="EMBL/GenBank/DDBJ databases">
        <authorList>
            <person name="Jaros S."/>
            <person name="Januszkiewicz K."/>
            <person name="Wedrychowicz H."/>
        </authorList>
    </citation>
    <scope>NUCLEOTIDE SEQUENCE [LARGE SCALE GENOMIC DNA]</scope>
    <source>
        <strain evidence="2">NVI 5450</strain>
    </source>
</reference>
<sequence>MKTQNGFTLIELVIVIIVLGILAATAVPKFINLQDDAKVSAMKGVEAAVHSAANIVYSKSAIDGTETSTTAGASAAGVTIINGYPTADAAGIVAAVELSGFEGKADNNNNLIFVSKKEQANADLCLLYKASTGTGTGYDLDKGKMLNSACNVSAPNNEW</sequence>
<dbReference type="OrthoDB" id="5902365at2"/>
<accession>A0A1K9ZSI7</accession>
<keyword evidence="1" id="KW-0812">Transmembrane</keyword>
<keyword evidence="1" id="KW-0472">Membrane</keyword>
<dbReference type="Gene3D" id="3.30.700.10">
    <property type="entry name" value="Glycoprotein, Type 4 Pilin"/>
    <property type="match status" value="1"/>
</dbReference>
<dbReference type="InterPro" id="IPR012902">
    <property type="entry name" value="N_methyl_site"/>
</dbReference>
<organism evidence="2 3">
    <name type="scientific">Moritella viscosa</name>
    <dbReference type="NCBI Taxonomy" id="80854"/>
    <lineage>
        <taxon>Bacteria</taxon>
        <taxon>Pseudomonadati</taxon>
        <taxon>Pseudomonadota</taxon>
        <taxon>Gammaproteobacteria</taxon>
        <taxon>Alteromonadales</taxon>
        <taxon>Moritellaceae</taxon>
        <taxon>Moritella</taxon>
    </lineage>
</organism>
<gene>
    <name evidence="2" type="ORF">NVI5450_2570</name>
</gene>